<name>A0A7J8X508_GOSAI</name>
<dbReference type="AlphaFoldDB" id="A0A7J8X508"/>
<reference evidence="2 3" key="1">
    <citation type="journal article" date="2019" name="Genome Biol. Evol.">
        <title>Insights into the evolution of the New World diploid cottons (Gossypium, subgenus Houzingenia) based on genome sequencing.</title>
        <authorList>
            <person name="Grover C.E."/>
            <person name="Arick M.A. 2nd"/>
            <person name="Thrash A."/>
            <person name="Conover J.L."/>
            <person name="Sanders W.S."/>
            <person name="Peterson D.G."/>
            <person name="Frelichowski J.E."/>
            <person name="Scheffler J.A."/>
            <person name="Scheffler B.E."/>
            <person name="Wendel J.F."/>
        </authorList>
    </citation>
    <scope>NUCLEOTIDE SEQUENCE [LARGE SCALE GENOMIC DNA]</scope>
    <source>
        <strain evidence="2">185</strain>
        <tissue evidence="2">Leaf</tissue>
    </source>
</reference>
<dbReference type="Proteomes" id="UP000593577">
    <property type="component" value="Unassembled WGS sequence"/>
</dbReference>
<dbReference type="EMBL" id="JABFAA010000005">
    <property type="protein sequence ID" value="MBA0682328.1"/>
    <property type="molecule type" value="Genomic_DNA"/>
</dbReference>
<evidence type="ECO:0000259" key="1">
    <source>
        <dbReference type="Pfam" id="PF14392"/>
    </source>
</evidence>
<proteinExistence type="predicted"/>
<comment type="caution">
    <text evidence="2">The sequence shown here is derived from an EMBL/GenBank/DDBJ whole genome shotgun (WGS) entry which is preliminary data.</text>
</comment>
<keyword evidence="3" id="KW-1185">Reference proteome</keyword>
<feature type="domain" description="Zinc knuckle CX2CX4HX4C" evidence="1">
    <location>
        <begin position="66"/>
        <end position="96"/>
    </location>
</feature>
<evidence type="ECO:0000313" key="3">
    <source>
        <dbReference type="Proteomes" id="UP000593577"/>
    </source>
</evidence>
<accession>A0A7J8X508</accession>
<evidence type="ECO:0000313" key="2">
    <source>
        <dbReference type="EMBL" id="MBA0682328.1"/>
    </source>
</evidence>
<organism evidence="2 3">
    <name type="scientific">Gossypium aridum</name>
    <name type="common">American cotton</name>
    <name type="synonym">Erioxylum aridum</name>
    <dbReference type="NCBI Taxonomy" id="34290"/>
    <lineage>
        <taxon>Eukaryota</taxon>
        <taxon>Viridiplantae</taxon>
        <taxon>Streptophyta</taxon>
        <taxon>Embryophyta</taxon>
        <taxon>Tracheophyta</taxon>
        <taxon>Spermatophyta</taxon>
        <taxon>Magnoliopsida</taxon>
        <taxon>eudicotyledons</taxon>
        <taxon>Gunneridae</taxon>
        <taxon>Pentapetalae</taxon>
        <taxon>rosids</taxon>
        <taxon>malvids</taxon>
        <taxon>Malvales</taxon>
        <taxon>Malvaceae</taxon>
        <taxon>Malvoideae</taxon>
        <taxon>Gossypium</taxon>
    </lineage>
</organism>
<dbReference type="Pfam" id="PF14392">
    <property type="entry name" value="zf-CCHC_4"/>
    <property type="match status" value="1"/>
</dbReference>
<protein>
    <recommendedName>
        <fullName evidence="1">Zinc knuckle CX2CX4HX4C domain-containing protein</fullName>
    </recommendedName>
</protein>
<sequence length="200" mass="22346">METDFAGLTLNEEEETILRVQNDPNLEKEEEIHDAPAGFFSEVLAKQLGDFLGKFLEYDGADLGKGFWNFLRFKYERLTLFCFYYGRLGYSDSLCEVKMALSVEIAEICWDLSLRALSRRTLAMSSVWLCEGGEGEIGGNFGGTRALGGKLSNVSNKSRYGNVIDPVLEINLEGNLTSYLQLGGDSSTGQDEYLMDQIQK</sequence>
<gene>
    <name evidence="2" type="ORF">Goari_024055</name>
</gene>
<dbReference type="InterPro" id="IPR025836">
    <property type="entry name" value="Zn_knuckle_CX2CX4HX4C"/>
</dbReference>